<protein>
    <submittedName>
        <fullName evidence="13">TonB-dependent receptor</fullName>
    </submittedName>
</protein>
<dbReference type="Pfam" id="PF07715">
    <property type="entry name" value="Plug"/>
    <property type="match status" value="1"/>
</dbReference>
<dbReference type="Gene3D" id="2.170.130.10">
    <property type="entry name" value="TonB-dependent receptor, plug domain"/>
    <property type="match status" value="1"/>
</dbReference>
<evidence type="ECO:0000313" key="14">
    <source>
        <dbReference type="Proteomes" id="UP000468388"/>
    </source>
</evidence>
<name>A0A6N8JAK0_9BACT</name>
<dbReference type="GO" id="GO:0015344">
    <property type="term" value="F:siderophore uptake transmembrane transporter activity"/>
    <property type="evidence" value="ECO:0007669"/>
    <property type="project" value="TreeGrafter"/>
</dbReference>
<keyword evidence="6 10" id="KW-0798">TonB box</keyword>
<keyword evidence="3" id="KW-1134">Transmembrane beta strand</keyword>
<keyword evidence="8 13" id="KW-0675">Receptor</keyword>
<dbReference type="EMBL" id="WRXO01000004">
    <property type="protein sequence ID" value="MVT42173.1"/>
    <property type="molecule type" value="Genomic_DNA"/>
</dbReference>
<comment type="caution">
    <text evidence="13">The sequence shown here is derived from an EMBL/GenBank/DDBJ whole genome shotgun (WGS) entry which is preliminary data.</text>
</comment>
<dbReference type="InterPro" id="IPR036942">
    <property type="entry name" value="Beta-barrel_TonB_sf"/>
</dbReference>
<evidence type="ECO:0000256" key="6">
    <source>
        <dbReference type="ARBA" id="ARBA00023077"/>
    </source>
</evidence>
<dbReference type="InterPro" id="IPR000531">
    <property type="entry name" value="Beta-barrel_TonB"/>
</dbReference>
<evidence type="ECO:0000313" key="13">
    <source>
        <dbReference type="EMBL" id="MVT42173.1"/>
    </source>
</evidence>
<keyword evidence="7 10" id="KW-0472">Membrane</keyword>
<dbReference type="Pfam" id="PF00593">
    <property type="entry name" value="TonB_dep_Rec_b-barrel"/>
    <property type="match status" value="1"/>
</dbReference>
<dbReference type="InterPro" id="IPR039426">
    <property type="entry name" value="TonB-dep_rcpt-like"/>
</dbReference>
<evidence type="ECO:0000256" key="1">
    <source>
        <dbReference type="ARBA" id="ARBA00004571"/>
    </source>
</evidence>
<evidence type="ECO:0000256" key="4">
    <source>
        <dbReference type="ARBA" id="ARBA00022692"/>
    </source>
</evidence>
<feature type="domain" description="TonB-dependent receptor plug" evidence="12">
    <location>
        <begin position="45"/>
        <end position="133"/>
    </location>
</feature>
<dbReference type="PANTHER" id="PTHR30069:SF29">
    <property type="entry name" value="HEMOGLOBIN AND HEMOGLOBIN-HAPTOGLOBIN-BINDING PROTEIN 1-RELATED"/>
    <property type="match status" value="1"/>
</dbReference>
<evidence type="ECO:0000256" key="10">
    <source>
        <dbReference type="RuleBase" id="RU003357"/>
    </source>
</evidence>
<keyword evidence="9" id="KW-0998">Cell outer membrane</keyword>
<evidence type="ECO:0000256" key="3">
    <source>
        <dbReference type="ARBA" id="ARBA00022452"/>
    </source>
</evidence>
<dbReference type="SUPFAM" id="SSF56935">
    <property type="entry name" value="Porins"/>
    <property type="match status" value="1"/>
</dbReference>
<keyword evidence="14" id="KW-1185">Reference proteome</keyword>
<dbReference type="OrthoDB" id="9762903at2"/>
<dbReference type="GO" id="GO:0044718">
    <property type="term" value="P:siderophore transmembrane transport"/>
    <property type="evidence" value="ECO:0007669"/>
    <property type="project" value="TreeGrafter"/>
</dbReference>
<comment type="similarity">
    <text evidence="10">Belongs to the TonB-dependent receptor family.</text>
</comment>
<proteinExistence type="inferred from homology"/>
<evidence type="ECO:0000259" key="11">
    <source>
        <dbReference type="Pfam" id="PF00593"/>
    </source>
</evidence>
<feature type="domain" description="TonB-dependent receptor-like beta-barrel" evidence="11">
    <location>
        <begin position="190"/>
        <end position="626"/>
    </location>
</feature>
<evidence type="ECO:0000256" key="2">
    <source>
        <dbReference type="ARBA" id="ARBA00022448"/>
    </source>
</evidence>
<dbReference type="InterPro" id="IPR012910">
    <property type="entry name" value="Plug_dom"/>
</dbReference>
<keyword evidence="5" id="KW-0732">Signal</keyword>
<evidence type="ECO:0000256" key="7">
    <source>
        <dbReference type="ARBA" id="ARBA00023136"/>
    </source>
</evidence>
<evidence type="ECO:0000256" key="8">
    <source>
        <dbReference type="ARBA" id="ARBA00023170"/>
    </source>
</evidence>
<dbReference type="GO" id="GO:0009279">
    <property type="term" value="C:cell outer membrane"/>
    <property type="evidence" value="ECO:0007669"/>
    <property type="project" value="UniProtKB-SubCell"/>
</dbReference>
<dbReference type="AlphaFoldDB" id="A0A6N8JAK0"/>
<sequence>MCVLVVLFTTALKAQQRDTAKARELKEVSVIAPKPVREITPGQKMQGKDLSRLNSLSVADAIRFFSGLQVKDYGGIGGLKTVDVRSMGTNQTGVFYDGIQLGNAQNGQVDLGKFSLDNMQEIALYNGQKSNIFQPAKDFGSAAAIYMTSLKPNFNTGESIHLKGTIKTGSFGLFNPSLLWQQKISNKVSASFNTEWTNANGRYKFRSRKDDGYDTTMIRKNGDINALRVEGGLNGVLNGGEWSTKLYYYHSERGLPGFVANNVFRHVDRQWDRNFFVQSSFRKDITPRYSLLLNAKYADDYTRYLAPDTAALYVDNHYHQHELYFSVAQQYALTTWWNLGLSADFQWNKLNADLRDFAYPTRYTTLVAAASAVYFRRFSAQASVLATIVNETVEKKTAATPKREYTPSLFISWQPFTTPAFRLRAFYKRIFRMPTFNDLYYTDIGNSFLNPEFATQYDAGFTWTTTFSNKIEAGIETDAYYNEVTQKIIAVPTVNQFRWTMMNLGLVKIRGIDVKAKANWQINAVGVSTRLTYTFQKAQDYSDPTSGFYKDQIVYIPRHSGSAIIGTDYKKWTANYSLLYTGERYNGKDNVPENYMQPWYTSDFSIGRILQYKRLNIHLTAQVNNLFNQYYDVVLNYPMPGRNYKFIIAVNI</sequence>
<dbReference type="Proteomes" id="UP000468388">
    <property type="component" value="Unassembled WGS sequence"/>
</dbReference>
<keyword evidence="4" id="KW-0812">Transmembrane</keyword>
<gene>
    <name evidence="13" type="ORF">GO495_16395</name>
</gene>
<keyword evidence="2" id="KW-0813">Transport</keyword>
<evidence type="ECO:0000259" key="12">
    <source>
        <dbReference type="Pfam" id="PF07715"/>
    </source>
</evidence>
<dbReference type="InterPro" id="IPR037066">
    <property type="entry name" value="Plug_dom_sf"/>
</dbReference>
<dbReference type="Gene3D" id="2.40.170.20">
    <property type="entry name" value="TonB-dependent receptor, beta-barrel domain"/>
    <property type="match status" value="1"/>
</dbReference>
<accession>A0A6N8JAK0</accession>
<comment type="subcellular location">
    <subcellularLocation>
        <location evidence="1">Cell outer membrane</location>
        <topology evidence="1">Multi-pass membrane protein</topology>
    </subcellularLocation>
</comment>
<evidence type="ECO:0000256" key="9">
    <source>
        <dbReference type="ARBA" id="ARBA00023237"/>
    </source>
</evidence>
<evidence type="ECO:0000256" key="5">
    <source>
        <dbReference type="ARBA" id="ARBA00022729"/>
    </source>
</evidence>
<organism evidence="13 14">
    <name type="scientific">Chitinophaga oryziterrae</name>
    <dbReference type="NCBI Taxonomy" id="1031224"/>
    <lineage>
        <taxon>Bacteria</taxon>
        <taxon>Pseudomonadati</taxon>
        <taxon>Bacteroidota</taxon>
        <taxon>Chitinophagia</taxon>
        <taxon>Chitinophagales</taxon>
        <taxon>Chitinophagaceae</taxon>
        <taxon>Chitinophaga</taxon>
    </lineage>
</organism>
<reference evidence="13 14" key="1">
    <citation type="submission" date="2019-12" db="EMBL/GenBank/DDBJ databases">
        <title>The draft genomic sequence of strain Chitinophaga oryziterrae JCM 16595.</title>
        <authorList>
            <person name="Zhang X."/>
        </authorList>
    </citation>
    <scope>NUCLEOTIDE SEQUENCE [LARGE SCALE GENOMIC DNA]</scope>
    <source>
        <strain evidence="13 14">JCM 16595</strain>
    </source>
</reference>
<dbReference type="PANTHER" id="PTHR30069">
    <property type="entry name" value="TONB-DEPENDENT OUTER MEMBRANE RECEPTOR"/>
    <property type="match status" value="1"/>
</dbReference>